<dbReference type="EMBL" id="QJRG01000034">
    <property type="protein sequence ID" value="RWU25038.1"/>
    <property type="molecule type" value="Genomic_DNA"/>
</dbReference>
<evidence type="ECO:0008006" key="3">
    <source>
        <dbReference type="Google" id="ProtNLM"/>
    </source>
</evidence>
<dbReference type="Proteomes" id="UP000288983">
    <property type="component" value="Unassembled WGS sequence"/>
</dbReference>
<dbReference type="InterPro" id="IPR021326">
    <property type="entry name" value="DUF2931"/>
</dbReference>
<gene>
    <name evidence="1" type="ORF">DM813_04730</name>
</gene>
<proteinExistence type="predicted"/>
<reference evidence="1 2" key="1">
    <citation type="submission" date="2018-06" db="EMBL/GenBank/DDBJ databases">
        <title>Bacteria isolated from soil of Wuhan.</title>
        <authorList>
            <person name="Wei X."/>
            <person name="Chunhua H."/>
        </authorList>
    </citation>
    <scope>NUCLEOTIDE SEQUENCE [LARGE SCALE GENOMIC DNA]</scope>
    <source>
        <strain evidence="2">xwS2</strain>
    </source>
</reference>
<sequence length="221" mass="24457">MTPGEPAKRPLNTSARLMVLTIILISGSACSELPYDSWYLGFGSPNYMEAWIETADVVDVRGQTFYRAMSGTTSINTPPNNLGRPHGWPSNPGWGAGKNVTGADLPKIIYVRWKSYADSRTYEVFITLNDEQRQAMLKGEKAYCAWRNTWIISYLKGVVIGLAPGGIAKAWLAGPCIESMEIGRFTGRVVKAGPDAGQPSPRLRPESRTYIEQYGIPYDSW</sequence>
<dbReference type="AlphaFoldDB" id="A0A443ZVR1"/>
<organism evidence="1 2">
    <name type="scientific">Pseudomonas alkylphenolica</name>
    <dbReference type="NCBI Taxonomy" id="237609"/>
    <lineage>
        <taxon>Bacteria</taxon>
        <taxon>Pseudomonadati</taxon>
        <taxon>Pseudomonadota</taxon>
        <taxon>Gammaproteobacteria</taxon>
        <taxon>Pseudomonadales</taxon>
        <taxon>Pseudomonadaceae</taxon>
        <taxon>Pseudomonas</taxon>
    </lineage>
</organism>
<comment type="caution">
    <text evidence="1">The sequence shown here is derived from an EMBL/GenBank/DDBJ whole genome shotgun (WGS) entry which is preliminary data.</text>
</comment>
<dbReference type="Pfam" id="PF11153">
    <property type="entry name" value="DUF2931"/>
    <property type="match status" value="1"/>
</dbReference>
<protein>
    <recommendedName>
        <fullName evidence="3">DUF2931 family protein</fullName>
    </recommendedName>
</protein>
<dbReference type="OrthoDB" id="6993804at2"/>
<evidence type="ECO:0000313" key="1">
    <source>
        <dbReference type="EMBL" id="RWU25038.1"/>
    </source>
</evidence>
<evidence type="ECO:0000313" key="2">
    <source>
        <dbReference type="Proteomes" id="UP000288983"/>
    </source>
</evidence>
<name>A0A443ZVR1_9PSED</name>
<accession>A0A443ZVR1</accession>